<evidence type="ECO:0000313" key="2">
    <source>
        <dbReference type="EMBL" id="QCD37245.1"/>
    </source>
</evidence>
<protein>
    <submittedName>
        <fullName evidence="1">Uncharacterized protein</fullName>
    </submittedName>
</protein>
<dbReference type="RefSeq" id="WP_136411386.1">
    <property type="nucleotide sequence ID" value="NZ_CP039395.1"/>
</dbReference>
<geneLocation type="plasmid" evidence="1">
    <name>pTAA-4-2</name>
</geneLocation>
<dbReference type="EMBL" id="CP039395">
    <property type="protein sequence ID" value="QCD37245.1"/>
    <property type="molecule type" value="Genomic_DNA"/>
</dbReference>
<gene>
    <name evidence="1" type="ORF">E7746_14960</name>
    <name evidence="2" type="ORF">E7746_15015</name>
</gene>
<reference evidence="1 3" key="1">
    <citation type="submission" date="2019-02" db="EMBL/GenBank/DDBJ databases">
        <title>Isolation and identification of novel species under the genus Muribaculum.</title>
        <authorList>
            <person name="Miyake S."/>
            <person name="Ding Y."/>
            <person name="Low A."/>
            <person name="Soh M."/>
            <person name="Seedorf H."/>
        </authorList>
    </citation>
    <scope>NUCLEOTIDE SEQUENCE [LARGE SCALE GENOMIC DNA]</scope>
    <source>
        <strain evidence="1 3">TLL-A4</strain>
        <plasmid evidence="3">ptaa-4-2</plasmid>
        <plasmid evidence="1">pTAA-4-2</plasmid>
    </source>
</reference>
<evidence type="ECO:0000313" key="3">
    <source>
        <dbReference type="Proteomes" id="UP000297031"/>
    </source>
</evidence>
<name>A0A4P7VS71_9BACT</name>
<dbReference type="OrthoDB" id="1092818at2"/>
<keyword evidence="3" id="KW-1185">Reference proteome</keyword>
<evidence type="ECO:0000313" key="1">
    <source>
        <dbReference type="EMBL" id="QCD37234.1"/>
    </source>
</evidence>
<organism evidence="1 3">
    <name type="scientific">Muribaculum gordoncarteri</name>
    <dbReference type="NCBI Taxonomy" id="2530390"/>
    <lineage>
        <taxon>Bacteria</taxon>
        <taxon>Pseudomonadati</taxon>
        <taxon>Bacteroidota</taxon>
        <taxon>Bacteroidia</taxon>
        <taxon>Bacteroidales</taxon>
        <taxon>Muribaculaceae</taxon>
        <taxon>Muribaculum</taxon>
    </lineage>
</organism>
<keyword evidence="1" id="KW-0614">Plasmid</keyword>
<sequence>MDETEEEKGDFLEVRKSFEKDPRKVIEIEMDKDGRFSERTRYAMENTLNLSLLSPPEGPKLASEAEALFVLSKRGTVLETTEADFIEGYISPMVYRSSSMKFPQVPIAPKFVKMIKDMNAGSGVPHATITSTINNILDRFFSGYLLVSNRVKMGYGKVEE</sequence>
<proteinExistence type="predicted"/>
<dbReference type="GeneID" id="40047831"/>
<accession>A0A4P7VS71</accession>
<dbReference type="EMBL" id="CP039395">
    <property type="protein sequence ID" value="QCD37234.1"/>
    <property type="molecule type" value="Genomic_DNA"/>
</dbReference>
<dbReference type="AlphaFoldDB" id="A0A4P7VS71"/>
<dbReference type="KEGG" id="mgod:E7746_14960"/>
<dbReference type="KEGG" id="mgod:E7746_15015"/>
<dbReference type="Proteomes" id="UP000297031">
    <property type="component" value="Plasmid pTAA-4-2"/>
</dbReference>
<geneLocation type="plasmid" evidence="3">
    <name>ptaa-4-2</name>
</geneLocation>